<dbReference type="Pfam" id="PF00226">
    <property type="entry name" value="DnaJ"/>
    <property type="match status" value="1"/>
</dbReference>
<dbReference type="STRING" id="35608.A0A2U1K972"/>
<dbReference type="SUPFAM" id="SSF46565">
    <property type="entry name" value="Chaperone J-domain"/>
    <property type="match status" value="1"/>
</dbReference>
<keyword evidence="3" id="KW-1185">Reference proteome</keyword>
<dbReference type="InterPro" id="IPR036869">
    <property type="entry name" value="J_dom_sf"/>
</dbReference>
<dbReference type="CDD" id="cd06257">
    <property type="entry name" value="DnaJ"/>
    <property type="match status" value="1"/>
</dbReference>
<evidence type="ECO:0000313" key="3">
    <source>
        <dbReference type="Proteomes" id="UP000245207"/>
    </source>
</evidence>
<dbReference type="PANTHER" id="PTHR45098:SF1">
    <property type="entry name" value="DNAJ DOMAIN CONTAINING PROTEIN, EXPRESSED"/>
    <property type="match status" value="1"/>
</dbReference>
<proteinExistence type="predicted"/>
<accession>A0A2U1K972</accession>
<feature type="domain" description="J" evidence="1">
    <location>
        <begin position="6"/>
        <end position="76"/>
    </location>
</feature>
<dbReference type="SMART" id="SM00271">
    <property type="entry name" value="DnaJ"/>
    <property type="match status" value="1"/>
</dbReference>
<gene>
    <name evidence="2" type="ORF">CTI12_AA630790</name>
</gene>
<comment type="caution">
    <text evidence="2">The sequence shown here is derived from an EMBL/GenBank/DDBJ whole genome shotgun (WGS) entry which is preliminary data.</text>
</comment>
<dbReference type="Gene3D" id="1.10.287.110">
    <property type="entry name" value="DnaJ domain"/>
    <property type="match status" value="1"/>
</dbReference>
<organism evidence="2 3">
    <name type="scientific">Artemisia annua</name>
    <name type="common">Sweet wormwood</name>
    <dbReference type="NCBI Taxonomy" id="35608"/>
    <lineage>
        <taxon>Eukaryota</taxon>
        <taxon>Viridiplantae</taxon>
        <taxon>Streptophyta</taxon>
        <taxon>Embryophyta</taxon>
        <taxon>Tracheophyta</taxon>
        <taxon>Spermatophyta</taxon>
        <taxon>Magnoliopsida</taxon>
        <taxon>eudicotyledons</taxon>
        <taxon>Gunneridae</taxon>
        <taxon>Pentapetalae</taxon>
        <taxon>asterids</taxon>
        <taxon>campanulids</taxon>
        <taxon>Asterales</taxon>
        <taxon>Asteraceae</taxon>
        <taxon>Asteroideae</taxon>
        <taxon>Anthemideae</taxon>
        <taxon>Artemisiinae</taxon>
        <taxon>Artemisia</taxon>
    </lineage>
</organism>
<reference evidence="2 3" key="1">
    <citation type="journal article" date="2018" name="Mol. Plant">
        <title>The genome of Artemisia annua provides insight into the evolution of Asteraceae family and artemisinin biosynthesis.</title>
        <authorList>
            <person name="Shen Q."/>
            <person name="Zhang L."/>
            <person name="Liao Z."/>
            <person name="Wang S."/>
            <person name="Yan T."/>
            <person name="Shi P."/>
            <person name="Liu M."/>
            <person name="Fu X."/>
            <person name="Pan Q."/>
            <person name="Wang Y."/>
            <person name="Lv Z."/>
            <person name="Lu X."/>
            <person name="Zhang F."/>
            <person name="Jiang W."/>
            <person name="Ma Y."/>
            <person name="Chen M."/>
            <person name="Hao X."/>
            <person name="Li L."/>
            <person name="Tang Y."/>
            <person name="Lv G."/>
            <person name="Zhou Y."/>
            <person name="Sun X."/>
            <person name="Brodelius P.E."/>
            <person name="Rose J.K.C."/>
            <person name="Tang K."/>
        </authorList>
    </citation>
    <scope>NUCLEOTIDE SEQUENCE [LARGE SCALE GENOMIC DNA]</scope>
    <source>
        <strain evidence="3">cv. Huhao1</strain>
        <tissue evidence="2">Leaf</tissue>
    </source>
</reference>
<dbReference type="Proteomes" id="UP000245207">
    <property type="component" value="Unassembled WGS sequence"/>
</dbReference>
<dbReference type="InterPro" id="IPR001623">
    <property type="entry name" value="DnaJ_domain"/>
</dbReference>
<name>A0A2U1K972_ARTAN</name>
<dbReference type="PROSITE" id="PS50076">
    <property type="entry name" value="DNAJ_2"/>
    <property type="match status" value="1"/>
</dbReference>
<dbReference type="OrthoDB" id="10250354at2759"/>
<dbReference type="Gene3D" id="3.30.70.330">
    <property type="match status" value="1"/>
</dbReference>
<dbReference type="EMBL" id="PKPP01033392">
    <property type="protein sequence ID" value="PWA14626.1"/>
    <property type="molecule type" value="Genomic_DNA"/>
</dbReference>
<sequence length="222" mass="25457">MDDDIDHYLVLGLPSGEQGSRLTEEDIRKAHRSKALELHPDKRPGDQNATANFLKMQTSYQILMDGNARKLLDDLLRAKQQKHDSKRRRLDERERASFYAFDTTAKARSEEEIIRKFKEEVDRIRKEEVDRILKNFNSAEASTPLKKESVSGERGSAGKCANVDDMEKMLRASWENAVFEYTAHSLREIFEAFGEFKDVVISKKKKGLSVIVMATKEAVVSF</sequence>
<dbReference type="InterPro" id="IPR012677">
    <property type="entry name" value="Nucleotide-bd_a/b_plait_sf"/>
</dbReference>
<evidence type="ECO:0000259" key="1">
    <source>
        <dbReference type="PROSITE" id="PS50076"/>
    </source>
</evidence>
<evidence type="ECO:0000313" key="2">
    <source>
        <dbReference type="EMBL" id="PWA14626.1"/>
    </source>
</evidence>
<dbReference type="AlphaFoldDB" id="A0A2U1K972"/>
<dbReference type="PANTHER" id="PTHR45098">
    <property type="entry name" value="DNAJ DOMAIN CONTAINING PROTEIN, EXPRESSED"/>
    <property type="match status" value="1"/>
</dbReference>
<protein>
    <submittedName>
        <fullName evidence="2">DnaJ domain-containing protein</fullName>
    </submittedName>
</protein>